<proteinExistence type="predicted"/>
<dbReference type="SMART" id="SM00220">
    <property type="entry name" value="S_TKc"/>
    <property type="match status" value="1"/>
</dbReference>
<evidence type="ECO:0000313" key="4">
    <source>
        <dbReference type="EMBL" id="KAK8552396.1"/>
    </source>
</evidence>
<reference evidence="4 5" key="1">
    <citation type="journal article" date="2024" name="G3 (Bethesda)">
        <title>Genome assembly of Hibiscus sabdariffa L. provides insights into metabolisms of medicinal natural products.</title>
        <authorList>
            <person name="Kim T."/>
        </authorList>
    </citation>
    <scope>NUCLEOTIDE SEQUENCE [LARGE SCALE GENOMIC DNA]</scope>
    <source>
        <strain evidence="4">TK-2024</strain>
        <tissue evidence="4">Old leaves</tissue>
    </source>
</reference>
<evidence type="ECO:0000259" key="2">
    <source>
        <dbReference type="PROSITE" id="PS50011"/>
    </source>
</evidence>
<dbReference type="InterPro" id="IPR000719">
    <property type="entry name" value="Prot_kinase_dom"/>
</dbReference>
<dbReference type="Gene3D" id="1.10.510.10">
    <property type="entry name" value="Transferase(Phosphotransferase) domain 1"/>
    <property type="match status" value="1"/>
</dbReference>
<dbReference type="SUPFAM" id="SSF56112">
    <property type="entry name" value="Protein kinase-like (PK-like)"/>
    <property type="match status" value="1"/>
</dbReference>
<comment type="caution">
    <text evidence="4">The sequence shown here is derived from an EMBL/GenBank/DDBJ whole genome shotgun (WGS) entry which is preliminary data.</text>
</comment>
<dbReference type="InterPro" id="IPR002125">
    <property type="entry name" value="CMP_dCMP_dom"/>
</dbReference>
<dbReference type="Proteomes" id="UP001472677">
    <property type="component" value="Unassembled WGS sequence"/>
</dbReference>
<dbReference type="PANTHER" id="PTHR12984:SF6">
    <property type="entry name" value="SCY1-LIKE PROTEIN 2"/>
    <property type="match status" value="1"/>
</dbReference>
<accession>A0ABR2E5B5</accession>
<evidence type="ECO:0000313" key="5">
    <source>
        <dbReference type="Proteomes" id="UP001472677"/>
    </source>
</evidence>
<dbReference type="InterPro" id="IPR016024">
    <property type="entry name" value="ARM-type_fold"/>
</dbReference>
<dbReference type="CDD" id="cd14011">
    <property type="entry name" value="PK_SCY1_like"/>
    <property type="match status" value="1"/>
</dbReference>
<evidence type="ECO:0008006" key="6">
    <source>
        <dbReference type="Google" id="ProtNLM"/>
    </source>
</evidence>
<dbReference type="SUPFAM" id="SSF53927">
    <property type="entry name" value="Cytidine deaminase-like"/>
    <property type="match status" value="1"/>
</dbReference>
<dbReference type="InterPro" id="IPR051177">
    <property type="entry name" value="CIK-Related_Protein"/>
</dbReference>
<name>A0ABR2E5B5_9ROSI</name>
<feature type="compositionally biased region" description="Low complexity" evidence="1">
    <location>
        <begin position="612"/>
        <end position="624"/>
    </location>
</feature>
<sequence>MSINMKTLTQALAKTAAVIEKTVQTTVQEVSGPKALLDYELLHQIGSAGPGLAWKLYSAKARDATRPHQYPTVCVWILDKKVLAEARARAGLSKIVEDSFFDFIRADAARLVRLRHPGVVHVVQALDENKNIMAMVTEPLFASVANAIGKVENIGKVPNDLTGIEMSLLEVKHGLLQIAESLNFLHNNACLIHRALSPENVLITSSGAWKLGGFGFAISTDKACSDSATVNAFHYSEYDTEDSVMPLQPSLNYTAPELVRSKSSSVGWSSDIFSFGCLAYRLVARKPLFDCNNNVKMYMNTLTYLSSEAFSSIPPELIHDLQRMLSSNESTRPSAVDFTGSPFFRNDTRLRALRFLDHMLEKLRNLVMQPMIVPMVLKIAESQDKTDFELVTFPALVPVLSTAAGETLLLLVTHADLIINKTTPEHRVSHVLPMLVRAYDDSDPRIQEEALRKSVFLAKQLDTQLVKDAILPRVHGLALKTTVAAVRVNALLCLAEFIQTLDRHAVLDVVQTIQRCTAVDRSAPTLMCTLAVSNAIFKQYGVEFTAEHVLPLLTPLLTTQQLNMQQFAKYMHFVRDILRKIEDKRGVTLNDSGIPEVKHATNANGLQPEALSKTSGTATSAKSSPAWDEDWGPTARGVPSAGAGAGATAQKPSKNNSSTDSILGDKLIQSAPKQSEPSMISTVSSQQMPVSCPAVDIEWPPRATSSITAESDNGAKQLNAGTSSASNFDDLDPFANWPPRPSASNGLGSFNNGSMGPATAKYGSSSINSTQFNINDPDDKSNSWAFINQNSGELLRPNLGGLTFNASISMGGGFQNSIGLMKQNQGNSASSMSSSYNNQKSLDLGSIFSTSKNEQAAPKLAPPPSTAGFWAAQHKHRAVLPLLGSCRSVVEAHLSSLIMNKQLQQIIHIPANPPVSPTRQPTEKVYAALIEPKHANTIIRRLNQIAPLQNLHHLKRIHKKQVQGGKPELFVILCLASENEKQSNTMPPDVEDVVSSYNLTPFVTEVCKHAALSKEEWEEQCKLWPTSYHPPTYNIHGITGFSEEDSKSVFSFMKSTVELAKSGDHLFVNAALIVDPLVGQIIASACDEVCSWHMGTSKAKTETCHFKQSEGFTSDADANRIARDTSLLSNGSSNNLQQCDTTVFCLNPWQFTQESLDSSPCYCHPLRHAAIVAIEASAARDRHLFPDSGLSEKLYEVDSTHSSPSCSPAKRQRITLENVKGGGEQAENTEGSNSLTRPYLCTGNDIYLVWEPCTMCAMALVHQRIRRIFYALPNPEAGALGSVHRLQGEKSLNHHYAVFRVVLPELEFPAER</sequence>
<dbReference type="Gene3D" id="3.40.140.10">
    <property type="entry name" value="Cytidine Deaminase, domain 2"/>
    <property type="match status" value="1"/>
</dbReference>
<evidence type="ECO:0000256" key="1">
    <source>
        <dbReference type="SAM" id="MobiDB-lite"/>
    </source>
</evidence>
<evidence type="ECO:0000259" key="3">
    <source>
        <dbReference type="PROSITE" id="PS51747"/>
    </source>
</evidence>
<feature type="region of interest" description="Disordered" evidence="1">
    <location>
        <begin position="705"/>
        <end position="726"/>
    </location>
</feature>
<dbReference type="SUPFAM" id="SSF48371">
    <property type="entry name" value="ARM repeat"/>
    <property type="match status" value="1"/>
</dbReference>
<dbReference type="InterPro" id="IPR011009">
    <property type="entry name" value="Kinase-like_dom_sf"/>
</dbReference>
<keyword evidence="5" id="KW-1185">Reference proteome</keyword>
<feature type="region of interest" description="Disordered" evidence="1">
    <location>
        <begin position="589"/>
        <end position="662"/>
    </location>
</feature>
<dbReference type="Gene3D" id="1.25.10.10">
    <property type="entry name" value="Leucine-rich Repeat Variant"/>
    <property type="match status" value="1"/>
</dbReference>
<dbReference type="PROSITE" id="PS50011">
    <property type="entry name" value="PROTEIN_KINASE_DOM"/>
    <property type="match status" value="1"/>
</dbReference>
<feature type="domain" description="CMP/dCMP-type deaminase" evidence="3">
    <location>
        <begin position="1161"/>
        <end position="1283"/>
    </location>
</feature>
<dbReference type="Pfam" id="PF00069">
    <property type="entry name" value="Pkinase"/>
    <property type="match status" value="1"/>
</dbReference>
<dbReference type="PANTHER" id="PTHR12984">
    <property type="entry name" value="SCY1-RELATED S/T PROTEIN KINASE-LIKE"/>
    <property type="match status" value="1"/>
</dbReference>
<dbReference type="EMBL" id="JBBPBM010000020">
    <property type="protein sequence ID" value="KAK8552396.1"/>
    <property type="molecule type" value="Genomic_DNA"/>
</dbReference>
<dbReference type="InterPro" id="IPR011989">
    <property type="entry name" value="ARM-like"/>
</dbReference>
<organism evidence="4 5">
    <name type="scientific">Hibiscus sabdariffa</name>
    <name type="common">roselle</name>
    <dbReference type="NCBI Taxonomy" id="183260"/>
    <lineage>
        <taxon>Eukaryota</taxon>
        <taxon>Viridiplantae</taxon>
        <taxon>Streptophyta</taxon>
        <taxon>Embryophyta</taxon>
        <taxon>Tracheophyta</taxon>
        <taxon>Spermatophyta</taxon>
        <taxon>Magnoliopsida</taxon>
        <taxon>eudicotyledons</taxon>
        <taxon>Gunneridae</taxon>
        <taxon>Pentapetalae</taxon>
        <taxon>rosids</taxon>
        <taxon>malvids</taxon>
        <taxon>Malvales</taxon>
        <taxon>Malvaceae</taxon>
        <taxon>Malvoideae</taxon>
        <taxon>Hibiscus</taxon>
    </lineage>
</organism>
<protein>
    <recommendedName>
        <fullName evidence="6">Protein kinase domain-containing protein</fullName>
    </recommendedName>
</protein>
<feature type="compositionally biased region" description="Polar residues" evidence="1">
    <location>
        <begin position="650"/>
        <end position="661"/>
    </location>
</feature>
<feature type="domain" description="Protein kinase" evidence="2">
    <location>
        <begin position="39"/>
        <end position="344"/>
    </location>
</feature>
<dbReference type="PROSITE" id="PS51747">
    <property type="entry name" value="CYT_DCMP_DEAMINASES_2"/>
    <property type="match status" value="1"/>
</dbReference>
<gene>
    <name evidence="4" type="ORF">V6N12_040991</name>
</gene>
<dbReference type="InterPro" id="IPR016193">
    <property type="entry name" value="Cytidine_deaminase-like"/>
</dbReference>